<feature type="region of interest" description="Disordered" evidence="1">
    <location>
        <begin position="99"/>
        <end position="120"/>
    </location>
</feature>
<dbReference type="KEGG" id="uma:UMAG_11641"/>
<name>A0A0D1CDR7_MYCMD</name>
<dbReference type="GeneID" id="23567499"/>
<sequence>MVPPANVHVEVGAEMVDILDAVITHPVVTRAWWTVGSTRLAPLDLDRLASLSQHALHGDGQCIFRIHERVTTRFEWRVGQHAGRVRIQIAAQDARIAEGGDEHVDDGLQVDVGESGDDGT</sequence>
<reference evidence="2 3" key="1">
    <citation type="journal article" date="2006" name="Nature">
        <title>Insights from the genome of the biotrophic fungal plant pathogen Ustilago maydis.</title>
        <authorList>
            <person name="Kamper J."/>
            <person name="Kahmann R."/>
            <person name="Bolker M."/>
            <person name="Ma L.J."/>
            <person name="Brefort T."/>
            <person name="Saville B.J."/>
            <person name="Banuett F."/>
            <person name="Kronstad J.W."/>
            <person name="Gold S.E."/>
            <person name="Muller O."/>
            <person name="Perlin M.H."/>
            <person name="Wosten H.A."/>
            <person name="de Vries R."/>
            <person name="Ruiz-Herrera J."/>
            <person name="Reynaga-Pena C.G."/>
            <person name="Snetselaar K."/>
            <person name="McCann M."/>
            <person name="Perez-Martin J."/>
            <person name="Feldbrugge M."/>
            <person name="Basse C.W."/>
            <person name="Steinberg G."/>
            <person name="Ibeas J.I."/>
            <person name="Holloman W."/>
            <person name="Guzman P."/>
            <person name="Farman M."/>
            <person name="Stajich J.E."/>
            <person name="Sentandreu R."/>
            <person name="Gonzalez-Prieto J.M."/>
            <person name="Kennell J.C."/>
            <person name="Molina L."/>
            <person name="Schirawski J."/>
            <person name="Mendoza-Mendoza A."/>
            <person name="Greilinger D."/>
            <person name="Munch K."/>
            <person name="Rossel N."/>
            <person name="Scherer M."/>
            <person name="Vranes M."/>
            <person name="Ladendorf O."/>
            <person name="Vincon V."/>
            <person name="Fuchs U."/>
            <person name="Sandrock B."/>
            <person name="Meng S."/>
            <person name="Ho E.C."/>
            <person name="Cahill M.J."/>
            <person name="Boyce K.J."/>
            <person name="Klose J."/>
            <person name="Klosterman S.J."/>
            <person name="Deelstra H.J."/>
            <person name="Ortiz-Castellanos L."/>
            <person name="Li W."/>
            <person name="Sanchez-Alonso P."/>
            <person name="Schreier P.H."/>
            <person name="Hauser-Hahn I."/>
            <person name="Vaupel M."/>
            <person name="Koopmann E."/>
            <person name="Friedrich G."/>
            <person name="Voss H."/>
            <person name="Schluter T."/>
            <person name="Margolis J."/>
            <person name="Platt D."/>
            <person name="Swimmer C."/>
            <person name="Gnirke A."/>
            <person name="Chen F."/>
            <person name="Vysotskaia V."/>
            <person name="Mannhaupt G."/>
            <person name="Guldener U."/>
            <person name="Munsterkotter M."/>
            <person name="Haase D."/>
            <person name="Oesterheld M."/>
            <person name="Mewes H.W."/>
            <person name="Mauceli E.W."/>
            <person name="DeCaprio D."/>
            <person name="Wade C.M."/>
            <person name="Butler J."/>
            <person name="Young S."/>
            <person name="Jaffe D.B."/>
            <person name="Calvo S."/>
            <person name="Nusbaum C."/>
            <person name="Galagan J."/>
            <person name="Birren B.W."/>
        </authorList>
    </citation>
    <scope>NUCLEOTIDE SEQUENCE [LARGE SCALE GENOMIC DNA]</scope>
    <source>
        <strain evidence="3">DSM 14603 / FGSC 9021 / UM521</strain>
    </source>
</reference>
<dbReference type="VEuPathDB" id="FungiDB:UMAG_11641"/>
<protein>
    <submittedName>
        <fullName evidence="2">Uncharacterized protein</fullName>
    </submittedName>
</protein>
<dbReference type="InParanoid" id="A0A0D1CDR7"/>
<keyword evidence="3" id="KW-1185">Reference proteome</keyword>
<proteinExistence type="predicted"/>
<accession>A0A0D1CDR7</accession>
<evidence type="ECO:0000256" key="1">
    <source>
        <dbReference type="SAM" id="MobiDB-lite"/>
    </source>
</evidence>
<dbReference type="EMBL" id="CM003141">
    <property type="protein sequence ID" value="KIS71232.1"/>
    <property type="molecule type" value="Genomic_DNA"/>
</dbReference>
<dbReference type="RefSeq" id="XP_011387443.1">
    <property type="nucleotide sequence ID" value="XM_011389141.1"/>
</dbReference>
<gene>
    <name evidence="2" type="ORF">UMAG_11641</name>
</gene>
<organism evidence="2 3">
    <name type="scientific">Mycosarcoma maydis</name>
    <name type="common">Corn smut fungus</name>
    <name type="synonym">Ustilago maydis</name>
    <dbReference type="NCBI Taxonomy" id="5270"/>
    <lineage>
        <taxon>Eukaryota</taxon>
        <taxon>Fungi</taxon>
        <taxon>Dikarya</taxon>
        <taxon>Basidiomycota</taxon>
        <taxon>Ustilaginomycotina</taxon>
        <taxon>Ustilaginomycetes</taxon>
        <taxon>Ustilaginales</taxon>
        <taxon>Ustilaginaceae</taxon>
        <taxon>Mycosarcoma</taxon>
    </lineage>
</organism>
<evidence type="ECO:0000313" key="2">
    <source>
        <dbReference type="EMBL" id="KIS71232.1"/>
    </source>
</evidence>
<dbReference type="AlphaFoldDB" id="A0A0D1CDR7"/>
<dbReference type="Proteomes" id="UP000000561">
    <property type="component" value="Chromosome 2"/>
</dbReference>
<evidence type="ECO:0000313" key="3">
    <source>
        <dbReference type="Proteomes" id="UP000000561"/>
    </source>
</evidence>